<keyword evidence="12" id="KW-1015">Disulfide bond</keyword>
<dbReference type="FunFam" id="2.60.40.60:FF:000033">
    <property type="entry name" value="FAT atypical cadherin 1"/>
    <property type="match status" value="1"/>
</dbReference>
<protein>
    <recommendedName>
        <fullName evidence="17">Cadherin domain-containing protein</fullName>
    </recommendedName>
</protein>
<feature type="domain" description="Cadherin" evidence="17">
    <location>
        <begin position="1405"/>
        <end position="1517"/>
    </location>
</feature>
<dbReference type="GO" id="GO:0005509">
    <property type="term" value="F:calcium ion binding"/>
    <property type="evidence" value="ECO:0007669"/>
    <property type="project" value="UniProtKB-UniRule"/>
</dbReference>
<dbReference type="PROSITE" id="PS00232">
    <property type="entry name" value="CADHERIN_1"/>
    <property type="match status" value="9"/>
</dbReference>
<keyword evidence="3" id="KW-1003">Cell membrane</keyword>
<dbReference type="CDD" id="cd11304">
    <property type="entry name" value="Cadherin_repeat"/>
    <property type="match status" value="21"/>
</dbReference>
<feature type="domain" description="Cadherin" evidence="17">
    <location>
        <begin position="2250"/>
        <end position="2358"/>
    </location>
</feature>
<organism evidence="18 19">
    <name type="scientific">Mycteria americana</name>
    <name type="common">Wood stork</name>
    <dbReference type="NCBI Taxonomy" id="33587"/>
    <lineage>
        <taxon>Eukaryota</taxon>
        <taxon>Metazoa</taxon>
        <taxon>Chordata</taxon>
        <taxon>Craniata</taxon>
        <taxon>Vertebrata</taxon>
        <taxon>Euteleostomi</taxon>
        <taxon>Archelosauria</taxon>
        <taxon>Archosauria</taxon>
        <taxon>Dinosauria</taxon>
        <taxon>Saurischia</taxon>
        <taxon>Theropoda</taxon>
        <taxon>Coelurosauria</taxon>
        <taxon>Aves</taxon>
        <taxon>Neognathae</taxon>
        <taxon>Neoaves</taxon>
        <taxon>Aequornithes</taxon>
        <taxon>Ciconiiformes</taxon>
        <taxon>Ciconiidae</taxon>
        <taxon>Mycteria</taxon>
    </lineage>
</organism>
<dbReference type="Gene3D" id="2.60.40.60">
    <property type="entry name" value="Cadherins"/>
    <property type="match status" value="22"/>
</dbReference>
<comment type="subcellular location">
    <subcellularLocation>
        <location evidence="1">Cell membrane</location>
        <topology evidence="1">Single-pass membrane protein</topology>
    </subcellularLocation>
    <subcellularLocation>
        <location evidence="2">Membrane</location>
        <topology evidence="2">Single-pass type I membrane protein</topology>
    </subcellularLocation>
</comment>
<dbReference type="PANTHER" id="PTHR24025">
    <property type="entry name" value="DESMOGLEIN FAMILY MEMBER"/>
    <property type="match status" value="1"/>
</dbReference>
<dbReference type="SMART" id="SM00112">
    <property type="entry name" value="CA"/>
    <property type="match status" value="22"/>
</dbReference>
<feature type="region of interest" description="Disordered" evidence="15">
    <location>
        <begin position="2484"/>
        <end position="2513"/>
    </location>
</feature>
<dbReference type="GO" id="GO:0016327">
    <property type="term" value="C:apicolateral plasma membrane"/>
    <property type="evidence" value="ECO:0007669"/>
    <property type="project" value="UniProtKB-ARBA"/>
</dbReference>
<keyword evidence="19" id="KW-1185">Reference proteome</keyword>
<evidence type="ECO:0000256" key="10">
    <source>
        <dbReference type="ARBA" id="ARBA00022989"/>
    </source>
</evidence>
<dbReference type="SUPFAM" id="SSF49313">
    <property type="entry name" value="Cadherin-like"/>
    <property type="match status" value="22"/>
</dbReference>
<dbReference type="FunFam" id="2.60.40.60:FF:000227">
    <property type="entry name" value="Dachsous cadherin-related 2"/>
    <property type="match status" value="1"/>
</dbReference>
<name>A0AAN7N641_MYCAM</name>
<sequence>MHVVLAKAIATVKATDADADQFGEIEYFLYDGFHYYEKSKAFQIDPRTGQICVSQDIDREGDPTTYDLLVKATDGGGLSAQAFVRIEIEDINDNQPVFEQAIYVTSISSHTQPGTEIINVAATDRDSGIYGIVTYELVPGEFSSFFTVDTSTAELAWTVLCFIWELFYILSGIIYLISALGHLTCSALFLTVSARDGGGLPSATNAAITVNILQTALAPAIFERSRYTFSVPEDAPEDSLIGSVKAREPPNSLEVVSYRISSGDPHGRFSIDPQFGIIRSKKQLDHETQSVVVLTVQSQLGNSSVYSSTQVNISVIDINDNPPVFLTKSDKVTISHTQPPGTAVYIAHAEDKDSGLNGAIKYSIASKQSNAFSIDPSLGVVNLTRTVFADRQQEYTLHIAAEDCGSPPLTSLLVLTVIIEEQKMGPTLVFQNLVYQVEISEATSPGAQILQVQAHSLDPPSVTLKLTYSLEPSTDSVAFGISSDTGWIYLRKHLDYECAQILSFRALVSTSEDENLRQNTSTSVIVNVLDENDNSPMFMHESYFFEVEENPVPRGVAGTITAVDKDSGRNGQLSYFLLSDGKYFKMNSNTGEIINWVALDREKQAHHQLTVLVTDHGSPRLNATTAVYIAVRDLNDNGPLFPQAAPGRELRLQVGAAAGALPGSEHHPVAGAPVLEGQPSGTLITTVFAKDFDSGNNGVVLYSIESEEDIGYFQIDAVSGELRTSRSLSHAERSDYRMTVTARDQGMPSLQGHAAVYIQVIPLPNGRSVFSQDFKHFVVPENFKPAQVLNSLKWPDNHLATNRKLHFSIAKDEDDVHFEIDSSTGDLFLSKELDYETASHFLLQVIIKDYNHNPPQNNTVFLSIDVEDQNDHSPYFQDDFVVIGVEENVPVGTLVYTFNAKDGDGSFLNSKIQYSLEMSNMGENPFLIHPSYGTLTTAFPLDREITRSVILTVSAADQAINLTDRRLDSLAVKIVILDINDNSPSFTSSPLSYVLEDVEVGFLVHRIMAKDADEGRNGQVTYHILSGNENKAFVLDKITGLLTTAQLLDREIQERYSLTIVALDDGSPALSATQVLTVIVLDVNDETPIFLKQLYKTAVRENQDPGEFVVRVEAVDRDAGLNSLLRYEILPGTGYEKFKMNLDSGELVTTASLDREAQEVFSIKVLVRDSGTPSLSSTVTVICAVLDENDHSPTFLLPTSEIRIPENEEPSVIYITQAVDMDAGNNGALRYKIIGGNVGEYFTLNDTSGKLLVTRSLDREDVSNFTLVIECRDLGSPSRSSTAQLYLTVLDENDHNPLFAKTQYQISVREDLEEGSAILDLFASDEDDGPNGKVMYSLIDDTFGAFAIDSATGSIVTTKALDRETKSQYTFRAVASDCSTHLPRSTTVSVVVHVDDVNDNDPVFLQNPIRAFVLAETPVNETVATVRAEDVDLGSNGAVVFSLMIAETVFQIDVKTGDIILQEPLASKDFSTQLLVMASDQGISPRTATAMVIIFTEEQEEEISFSHSLYEASVPENSAAGTSLLTVEAYERKFTGENIEYSIFSDKESIFSIHPITGAITVKEPKFLDYEVKNKIHLSVLAENGLNSALCGVTVLIQDVNDNVPKFEQSCYKASVWEGQSPKTDIIQIFATDLDSGLNGETEYSILSGNENATFLIDSARGILATNTVLDHESTSSYRLVVQAADKGNPRLSATSIVRIQVLDVNDNTPVVQPLGEVEVPENALPGFIVTQVSASDADSRPALQFDFIYDNSPGMKFAIDQHTGVVTVVEPLDFEEIAVYKLRIIVSDSVHQTEAELTILVLDINDNPPVFTQDSYQVSLPELISMDASVLTVSAVDRDSEHNGMISYKILSSSEGFAIDHKNGSVFATGPVTQLEKIPIIQLLIEATDSGSPALSAVTSVEVHIEDVNNYAPQFTRVLYNLSVSEDASVGESVLTFSAIDYDWTHENTYVEYSIIDGNSDNLFSVETSVVESETSYKLVGNLVLSNILDRETASSHCLVLLASDRGTPSLNSTATVLITVLDVNDNPPVFSSPEYHIHVKESIPVGSHITEVSADDCDTGTNAEITYAMISGNDRGHFRLDGKTGSVVLMKKLDYEDTIKFTLIIQATDGGADVKNVAFSVVLVSVLDDNDYAPLFLFPSLSCTVGENLPTFSFVCTVNALDFDKGSYGHLTYSIQSSCLAHREAPRDHDMFFIDPLTGDIHTKQMFDYESQNRYCLIIQAKDKGDSLATVTVQVDIEGRDEFDPVFTQDQYFFNLPEKNEAGQLLGRVTASDGDGGLDGVVHYSLLKTSPFFSVNQTSGGIYLSQTVHRNKNGSKRNDDTLELLVRAHSPKIESKFTVCTVLVNVSNSPESYPTVSAYSLTISVSVSSIVFLLLAVSLIALILRHKRKDLMNSCVKKETVSSSATDANSASEDKDCQKVQSTESSMLPMGAIAEWLSLAGIREGKDGGVPCRHSDSSGHGSAIGETAEDEEIKRINEHPCRKSVGSALSERGSRVPDSGIPRESDQLSCQSGETDVVATMQSMESMQALKGESGEAACDTAYAHNKTLSHTLKKIGIKEKDIMTDLTREYVLMSDRQDAGYDSLATLGTSDEDLRGGYNWDYVLSWEPRFQPLASVFNDIAKLKDESVHIHSFPKEKKSLVFPPPLITSVAQPGIRTVPPRMPNIISGQAFKKYPRSPLIHDLGYPPPTMTPSFSPSLSLLTLQTPTASPVMSNGRMIGTCLIDPSHELATEEEIQV</sequence>
<dbReference type="FunFam" id="2.60.40.60:FF:000269">
    <property type="entry name" value="Dachsous cadherin-related 2"/>
    <property type="match status" value="1"/>
</dbReference>
<keyword evidence="11 16" id="KW-0472">Membrane</keyword>
<feature type="domain" description="Cadherin" evidence="17">
    <location>
        <begin position="539"/>
        <end position="641"/>
    </location>
</feature>
<dbReference type="FunFam" id="2.60.40.60:FF:000101">
    <property type="entry name" value="FAT atypical cadherin 4"/>
    <property type="match status" value="1"/>
</dbReference>
<reference evidence="18 19" key="1">
    <citation type="journal article" date="2023" name="J. Hered.">
        <title>Chromosome-level genome of the wood stork (Mycteria americana) provides insight into avian chromosome evolution.</title>
        <authorList>
            <person name="Flamio R. Jr."/>
            <person name="Ramstad K.M."/>
        </authorList>
    </citation>
    <scope>NUCLEOTIDE SEQUENCE [LARGE SCALE GENOMIC DNA]</scope>
    <source>
        <strain evidence="18">JAX WOST 10</strain>
    </source>
</reference>
<evidence type="ECO:0000256" key="9">
    <source>
        <dbReference type="ARBA" id="ARBA00022889"/>
    </source>
</evidence>
<dbReference type="InterPro" id="IPR015919">
    <property type="entry name" value="Cadherin-like_sf"/>
</dbReference>
<evidence type="ECO:0000256" key="2">
    <source>
        <dbReference type="ARBA" id="ARBA00004479"/>
    </source>
</evidence>
<feature type="domain" description="Cadherin" evidence="17">
    <location>
        <begin position="1917"/>
        <end position="2032"/>
    </location>
</feature>
<dbReference type="FunFam" id="2.60.40.60:FF:000255">
    <property type="entry name" value="protocadherin-23 isoform X2"/>
    <property type="match status" value="1"/>
</dbReference>
<feature type="domain" description="Cadherin" evidence="17">
    <location>
        <begin position="326"/>
        <end position="428"/>
    </location>
</feature>
<evidence type="ECO:0000313" key="18">
    <source>
        <dbReference type="EMBL" id="KAK4818769.1"/>
    </source>
</evidence>
<feature type="transmembrane region" description="Helical" evidence="16">
    <location>
        <begin position="155"/>
        <end position="177"/>
    </location>
</feature>
<keyword evidence="10 16" id="KW-1133">Transmembrane helix</keyword>
<dbReference type="FunFam" id="2.60.40.60:FF:000104">
    <property type="entry name" value="cadherin-23 isoform X1"/>
    <property type="match status" value="1"/>
</dbReference>
<dbReference type="InterPro" id="IPR020894">
    <property type="entry name" value="Cadherin_CS"/>
</dbReference>
<evidence type="ECO:0000256" key="3">
    <source>
        <dbReference type="ARBA" id="ARBA00022475"/>
    </source>
</evidence>
<feature type="domain" description="Cadherin" evidence="17">
    <location>
        <begin position="1813"/>
        <end position="1916"/>
    </location>
</feature>
<evidence type="ECO:0000256" key="7">
    <source>
        <dbReference type="ARBA" id="ARBA00022737"/>
    </source>
</evidence>
<feature type="domain" description="Cadherin" evidence="17">
    <location>
        <begin position="1608"/>
        <end position="1712"/>
    </location>
</feature>
<feature type="domain" description="Cadherin" evidence="17">
    <location>
        <begin position="1506"/>
        <end position="1607"/>
    </location>
</feature>
<dbReference type="EMBL" id="JAUNZN010000007">
    <property type="protein sequence ID" value="KAK4818769.1"/>
    <property type="molecule type" value="Genomic_DNA"/>
</dbReference>
<dbReference type="FunFam" id="2.60.40.60:FF:000081">
    <property type="entry name" value="protocadherin Fat 4"/>
    <property type="match status" value="1"/>
</dbReference>
<dbReference type="InterPro" id="IPR050971">
    <property type="entry name" value="Cadherin-domain_protein"/>
</dbReference>
<evidence type="ECO:0000256" key="1">
    <source>
        <dbReference type="ARBA" id="ARBA00004162"/>
    </source>
</evidence>
<dbReference type="FunFam" id="2.60.40.60:FF:000181">
    <property type="entry name" value="Predicted protein"/>
    <property type="match status" value="2"/>
</dbReference>
<feature type="domain" description="Cadherin" evidence="17">
    <location>
        <begin position="1196"/>
        <end position="1299"/>
    </location>
</feature>
<dbReference type="FunFam" id="2.60.40.60:FF:000226">
    <property type="entry name" value="Dachsous, isoform B"/>
    <property type="match status" value="1"/>
</dbReference>
<feature type="transmembrane region" description="Helical" evidence="16">
    <location>
        <begin position="2360"/>
        <end position="2386"/>
    </location>
</feature>
<feature type="region of interest" description="Disordered" evidence="15">
    <location>
        <begin position="2404"/>
        <end position="2425"/>
    </location>
</feature>
<feature type="domain" description="Cadherin" evidence="17">
    <location>
        <begin position="1300"/>
        <end position="1404"/>
    </location>
</feature>
<feature type="domain" description="Cadherin" evidence="17">
    <location>
        <begin position="2033"/>
        <end position="2138"/>
    </location>
</feature>
<keyword evidence="13" id="KW-0325">Glycoprotein</keyword>
<feature type="domain" description="Cadherin" evidence="17">
    <location>
        <begin position="994"/>
        <end position="1090"/>
    </location>
</feature>
<dbReference type="FunFam" id="2.60.40.60:FF:000020">
    <property type="entry name" value="Dachsous cadherin-related 1b"/>
    <property type="match status" value="5"/>
</dbReference>
<accession>A0AAN7N641</accession>
<dbReference type="FunFam" id="2.60.40.60:FF:000013">
    <property type="entry name" value="Cadherin EGF LAG seven-pass G-type receptor"/>
    <property type="match status" value="1"/>
</dbReference>
<dbReference type="FunFam" id="2.60.40.60:FF:000032">
    <property type="entry name" value="FAT atypical cadherin 1"/>
    <property type="match status" value="1"/>
</dbReference>
<feature type="domain" description="Cadherin" evidence="17">
    <location>
        <begin position="885"/>
        <end position="986"/>
    </location>
</feature>
<keyword evidence="4" id="KW-0245">EGF-like domain</keyword>
<dbReference type="FunFam" id="2.60.40.60:FF:000035">
    <property type="entry name" value="Protocadherin Fat 3"/>
    <property type="match status" value="1"/>
</dbReference>
<comment type="caution">
    <text evidence="18">The sequence shown here is derived from an EMBL/GenBank/DDBJ whole genome shotgun (WGS) entry which is preliminary data.</text>
</comment>
<feature type="domain" description="Cadherin" evidence="17">
    <location>
        <begin position="771"/>
        <end position="876"/>
    </location>
</feature>
<keyword evidence="7" id="KW-0677">Repeat</keyword>
<evidence type="ECO:0000256" key="15">
    <source>
        <dbReference type="SAM" id="MobiDB-lite"/>
    </source>
</evidence>
<dbReference type="PROSITE" id="PS50268">
    <property type="entry name" value="CADHERIN_2"/>
    <property type="match status" value="22"/>
</dbReference>
<feature type="domain" description="Cadherin" evidence="17">
    <location>
        <begin position="431"/>
        <end position="538"/>
    </location>
</feature>
<feature type="domain" description="Cadherin" evidence="17">
    <location>
        <begin position="674"/>
        <end position="770"/>
    </location>
</feature>
<evidence type="ECO:0000256" key="5">
    <source>
        <dbReference type="ARBA" id="ARBA00022692"/>
    </source>
</evidence>
<dbReference type="Proteomes" id="UP001333110">
    <property type="component" value="Unassembled WGS sequence"/>
</dbReference>
<dbReference type="PANTHER" id="PTHR24025:SF31">
    <property type="entry name" value="NEURAL-CADHERIN"/>
    <property type="match status" value="1"/>
</dbReference>
<feature type="domain" description="Cadherin" evidence="17">
    <location>
        <begin position="2139"/>
        <end position="2249"/>
    </location>
</feature>
<gene>
    <name evidence="18" type="ORF">QYF61_018941</name>
</gene>
<evidence type="ECO:0000256" key="11">
    <source>
        <dbReference type="ARBA" id="ARBA00023136"/>
    </source>
</evidence>
<evidence type="ECO:0000256" key="8">
    <source>
        <dbReference type="ARBA" id="ARBA00022837"/>
    </source>
</evidence>
<evidence type="ECO:0000259" key="17">
    <source>
        <dbReference type="PROSITE" id="PS50268"/>
    </source>
</evidence>
<evidence type="ECO:0000256" key="6">
    <source>
        <dbReference type="ARBA" id="ARBA00022729"/>
    </source>
</evidence>
<feature type="domain" description="Cadherin" evidence="17">
    <location>
        <begin position="1091"/>
        <end position="1195"/>
    </location>
</feature>
<dbReference type="GO" id="GO:0090251">
    <property type="term" value="P:protein localization involved in establishment of planar polarity"/>
    <property type="evidence" value="ECO:0007669"/>
    <property type="project" value="UniProtKB-ARBA"/>
</dbReference>
<feature type="domain" description="Cadherin" evidence="17">
    <location>
        <begin position="99"/>
        <end position="222"/>
    </location>
</feature>
<keyword evidence="9" id="KW-0130">Cell adhesion</keyword>
<dbReference type="Pfam" id="PF00028">
    <property type="entry name" value="Cadherin"/>
    <property type="match status" value="21"/>
</dbReference>
<dbReference type="GO" id="GO:0035332">
    <property type="term" value="P:positive regulation of hippo signaling"/>
    <property type="evidence" value="ECO:0007669"/>
    <property type="project" value="UniProtKB-ARBA"/>
</dbReference>
<dbReference type="GO" id="GO:0005911">
    <property type="term" value="C:cell-cell junction"/>
    <property type="evidence" value="ECO:0007669"/>
    <property type="project" value="TreeGrafter"/>
</dbReference>
<evidence type="ECO:0000256" key="13">
    <source>
        <dbReference type="ARBA" id="ARBA00023180"/>
    </source>
</evidence>
<feature type="domain" description="Cadherin" evidence="17">
    <location>
        <begin position="9"/>
        <end position="98"/>
    </location>
</feature>
<feature type="domain" description="Cadherin" evidence="17">
    <location>
        <begin position="223"/>
        <end position="325"/>
    </location>
</feature>
<keyword evidence="6" id="KW-0732">Signal</keyword>
<dbReference type="FunFam" id="2.60.40.60:FF:000140">
    <property type="entry name" value="Dachsous cadherin-related 1"/>
    <property type="match status" value="1"/>
</dbReference>
<dbReference type="GO" id="GO:0007156">
    <property type="term" value="P:homophilic cell adhesion via plasma membrane adhesion molecules"/>
    <property type="evidence" value="ECO:0007669"/>
    <property type="project" value="InterPro"/>
</dbReference>
<dbReference type="GO" id="GO:0003007">
    <property type="term" value="P:heart morphogenesis"/>
    <property type="evidence" value="ECO:0007669"/>
    <property type="project" value="UniProtKB-ARBA"/>
</dbReference>
<dbReference type="FunFam" id="2.60.40.60:FF:000116">
    <property type="entry name" value="Dachsous cadherin-related 2"/>
    <property type="match status" value="1"/>
</dbReference>
<evidence type="ECO:0000313" key="19">
    <source>
        <dbReference type="Proteomes" id="UP001333110"/>
    </source>
</evidence>
<feature type="domain" description="Cadherin" evidence="17">
    <location>
        <begin position="1712"/>
        <end position="1812"/>
    </location>
</feature>
<dbReference type="InterPro" id="IPR002126">
    <property type="entry name" value="Cadherin-like_dom"/>
</dbReference>
<proteinExistence type="predicted"/>
<keyword evidence="5 16" id="KW-0812">Transmembrane</keyword>
<evidence type="ECO:0000256" key="14">
    <source>
        <dbReference type="PROSITE-ProRule" id="PRU00043"/>
    </source>
</evidence>
<evidence type="ECO:0000256" key="4">
    <source>
        <dbReference type="ARBA" id="ARBA00022536"/>
    </source>
</evidence>
<dbReference type="GO" id="GO:0030154">
    <property type="term" value="P:cell differentiation"/>
    <property type="evidence" value="ECO:0007669"/>
    <property type="project" value="UniProtKB-ARBA"/>
</dbReference>
<dbReference type="FunFam" id="2.60.40.60:FF:000211">
    <property type="entry name" value="Dachsous cadherin-related 2"/>
    <property type="match status" value="1"/>
</dbReference>
<evidence type="ECO:0000256" key="12">
    <source>
        <dbReference type="ARBA" id="ARBA00023157"/>
    </source>
</evidence>
<evidence type="ECO:0000256" key="16">
    <source>
        <dbReference type="SAM" id="Phobius"/>
    </source>
</evidence>
<keyword evidence="8 14" id="KW-0106">Calcium</keyword>
<feature type="compositionally biased region" description="Polar residues" evidence="15">
    <location>
        <begin position="2404"/>
        <end position="2413"/>
    </location>
</feature>
<dbReference type="PRINTS" id="PR00205">
    <property type="entry name" value="CADHERIN"/>
</dbReference>